<evidence type="ECO:0000256" key="1">
    <source>
        <dbReference type="ARBA" id="ARBA00022630"/>
    </source>
</evidence>
<comment type="caution">
    <text evidence="5">The sequence shown here is derived from an EMBL/GenBank/DDBJ whole genome shotgun (WGS) entry which is preliminary data.</text>
</comment>
<comment type="catalytic activity">
    <reaction evidence="3">
        <text>[thioredoxin]-dithiol + NADP(+) = [thioredoxin]-disulfide + NADPH + H(+)</text>
        <dbReference type="Rhea" id="RHEA:20345"/>
        <dbReference type="Rhea" id="RHEA-COMP:10698"/>
        <dbReference type="Rhea" id="RHEA-COMP:10700"/>
        <dbReference type="ChEBI" id="CHEBI:15378"/>
        <dbReference type="ChEBI" id="CHEBI:29950"/>
        <dbReference type="ChEBI" id="CHEBI:50058"/>
        <dbReference type="ChEBI" id="CHEBI:57783"/>
        <dbReference type="ChEBI" id="CHEBI:58349"/>
        <dbReference type="EC" id="1.8.1.9"/>
    </reaction>
</comment>
<feature type="domain" description="FAD/NAD(P)-binding" evidence="4">
    <location>
        <begin position="6"/>
        <end position="288"/>
    </location>
</feature>
<keyword evidence="1" id="KW-0285">Flavoprotein</keyword>
<name>A0A512D7B4_9CELL</name>
<dbReference type="RefSeq" id="WP_146898470.1">
    <property type="nucleotide sequence ID" value="NZ_BAAARM010000001.1"/>
</dbReference>
<gene>
    <name evidence="5" type="primary">trxB</name>
    <name evidence="5" type="ORF">CAE01nite_00970</name>
</gene>
<dbReference type="EMBL" id="BJYY01000001">
    <property type="protein sequence ID" value="GEO32372.1"/>
    <property type="molecule type" value="Genomic_DNA"/>
</dbReference>
<dbReference type="PANTHER" id="PTHR48105">
    <property type="entry name" value="THIOREDOXIN REDUCTASE 1-RELATED-RELATED"/>
    <property type="match status" value="1"/>
</dbReference>
<keyword evidence="2" id="KW-0560">Oxidoreductase</keyword>
<dbReference type="GO" id="GO:0004791">
    <property type="term" value="F:thioredoxin-disulfide reductase (NADPH) activity"/>
    <property type="evidence" value="ECO:0007669"/>
    <property type="project" value="UniProtKB-EC"/>
</dbReference>
<accession>A0A512D7B4</accession>
<dbReference type="Gene3D" id="3.50.50.60">
    <property type="entry name" value="FAD/NAD(P)-binding domain"/>
    <property type="match status" value="2"/>
</dbReference>
<organism evidence="5 6">
    <name type="scientific">Cellulomonas aerilata</name>
    <dbReference type="NCBI Taxonomy" id="515326"/>
    <lineage>
        <taxon>Bacteria</taxon>
        <taxon>Bacillati</taxon>
        <taxon>Actinomycetota</taxon>
        <taxon>Actinomycetes</taxon>
        <taxon>Micrococcales</taxon>
        <taxon>Cellulomonadaceae</taxon>
        <taxon>Cellulomonas</taxon>
    </lineage>
</organism>
<dbReference type="SUPFAM" id="SSF51905">
    <property type="entry name" value="FAD/NAD(P)-binding domain"/>
    <property type="match status" value="1"/>
</dbReference>
<dbReference type="Proteomes" id="UP000321181">
    <property type="component" value="Unassembled WGS sequence"/>
</dbReference>
<evidence type="ECO:0000256" key="3">
    <source>
        <dbReference type="ARBA" id="ARBA00048132"/>
    </source>
</evidence>
<keyword evidence="6" id="KW-1185">Reference proteome</keyword>
<proteinExistence type="predicted"/>
<dbReference type="InterPro" id="IPR036188">
    <property type="entry name" value="FAD/NAD-bd_sf"/>
</dbReference>
<protein>
    <submittedName>
        <fullName evidence="5">Thioredoxin reductase</fullName>
    </submittedName>
</protein>
<sequence>MTTTADVLIIGAGPAGLSAALVLGRARRDVVVVDSGRPRNAAATTMYGYLSRDGLPPEDLLAIGREEVARYGVRLVPGEVARVRRDGEDLVAEVPDVGDLRARRVLLATGLHDAPPTLDGVAERWGRDVLHCPYCHGYEVRDRPVAVLGRGPVSVHYAQVVRQWSPHVLLLRHTLDALTDEDLEQLAARDIDVVDGEVSRIVTEGERLVGVELVDGTVVPCDVVFVGAATGTRTHDGLLRELGAAFVDGPVTDLPEIDPSGRTSVAGVWAAGNVTDPTAQVVVAAGQGYQAGVAINTDLIEEDVATAVAARRLAYARPA</sequence>
<dbReference type="PRINTS" id="PR00469">
    <property type="entry name" value="PNDRDTASEII"/>
</dbReference>
<reference evidence="5 6" key="1">
    <citation type="submission" date="2019-07" db="EMBL/GenBank/DDBJ databases">
        <title>Whole genome shotgun sequence of Cellulomonas aerilata NBRC 106308.</title>
        <authorList>
            <person name="Hosoyama A."/>
            <person name="Uohara A."/>
            <person name="Ohji S."/>
            <person name="Ichikawa N."/>
        </authorList>
    </citation>
    <scope>NUCLEOTIDE SEQUENCE [LARGE SCALE GENOMIC DNA]</scope>
    <source>
        <strain evidence="5 6">NBRC 106308</strain>
    </source>
</reference>
<evidence type="ECO:0000313" key="6">
    <source>
        <dbReference type="Proteomes" id="UP000321181"/>
    </source>
</evidence>
<dbReference type="InterPro" id="IPR023753">
    <property type="entry name" value="FAD/NAD-binding_dom"/>
</dbReference>
<dbReference type="AlphaFoldDB" id="A0A512D7B4"/>
<evidence type="ECO:0000259" key="4">
    <source>
        <dbReference type="Pfam" id="PF07992"/>
    </source>
</evidence>
<dbReference type="OrthoDB" id="9786503at2"/>
<dbReference type="Pfam" id="PF07992">
    <property type="entry name" value="Pyr_redox_2"/>
    <property type="match status" value="1"/>
</dbReference>
<dbReference type="PRINTS" id="PR00368">
    <property type="entry name" value="FADPNR"/>
</dbReference>
<dbReference type="InterPro" id="IPR050097">
    <property type="entry name" value="Ferredoxin-NADP_redctase_2"/>
</dbReference>
<evidence type="ECO:0000313" key="5">
    <source>
        <dbReference type="EMBL" id="GEO32372.1"/>
    </source>
</evidence>
<evidence type="ECO:0000256" key="2">
    <source>
        <dbReference type="ARBA" id="ARBA00023002"/>
    </source>
</evidence>